<dbReference type="KEGG" id="sual:KDD17_17525"/>
<evidence type="ECO:0008006" key="4">
    <source>
        <dbReference type="Google" id="ProtNLM"/>
    </source>
</evidence>
<evidence type="ECO:0000313" key="3">
    <source>
        <dbReference type="Proteomes" id="UP000683291"/>
    </source>
</evidence>
<accession>A0A975JGK3</accession>
<gene>
    <name evidence="2" type="ORF">KDD17_17525</name>
</gene>
<dbReference type="PANTHER" id="PTHR34599:SF1">
    <property type="entry name" value="PHOSPHATIDIC ACID PHOSPHATASE TYPE 2_HALOPEROXIDASE DOMAIN-CONTAINING PROTEIN"/>
    <property type="match status" value="1"/>
</dbReference>
<dbReference type="InterPro" id="IPR052559">
    <property type="entry name" value="V-haloperoxidase"/>
</dbReference>
<dbReference type="RefSeq" id="WP_212706334.1">
    <property type="nucleotide sequence ID" value="NZ_CP073582.1"/>
</dbReference>
<dbReference type="Proteomes" id="UP000683291">
    <property type="component" value="Chromosome pJK7-1-1"/>
</dbReference>
<dbReference type="AlphaFoldDB" id="A0A975JGK3"/>
<keyword evidence="3" id="KW-1185">Reference proteome</keyword>
<organism evidence="2 3">
    <name type="scientific">Sulfitobacter albidus</name>
    <dbReference type="NCBI Taxonomy" id="2829501"/>
    <lineage>
        <taxon>Bacteria</taxon>
        <taxon>Pseudomonadati</taxon>
        <taxon>Pseudomonadota</taxon>
        <taxon>Alphaproteobacteria</taxon>
        <taxon>Rhodobacterales</taxon>
        <taxon>Roseobacteraceae</taxon>
        <taxon>Sulfitobacter</taxon>
    </lineage>
</organism>
<feature type="region of interest" description="Disordered" evidence="1">
    <location>
        <begin position="1"/>
        <end position="35"/>
    </location>
</feature>
<feature type="compositionally biased region" description="Basic and acidic residues" evidence="1">
    <location>
        <begin position="16"/>
        <end position="25"/>
    </location>
</feature>
<proteinExistence type="predicted"/>
<dbReference type="InterPro" id="IPR016119">
    <property type="entry name" value="Br/Cl_peroxidase_C"/>
</dbReference>
<dbReference type="PANTHER" id="PTHR34599">
    <property type="entry name" value="PEROXIDASE-RELATED"/>
    <property type="match status" value="1"/>
</dbReference>
<dbReference type="GO" id="GO:0004601">
    <property type="term" value="F:peroxidase activity"/>
    <property type="evidence" value="ECO:0007669"/>
    <property type="project" value="InterPro"/>
</dbReference>
<evidence type="ECO:0000256" key="1">
    <source>
        <dbReference type="SAM" id="MobiDB-lite"/>
    </source>
</evidence>
<dbReference type="SUPFAM" id="SSF48317">
    <property type="entry name" value="Acid phosphatase/Vanadium-dependent haloperoxidase"/>
    <property type="match status" value="1"/>
</dbReference>
<reference evidence="2" key="1">
    <citation type="submission" date="2021-04" db="EMBL/GenBank/DDBJ databases">
        <title>Complete genome sequence for Sulfitobacter sp. strain JK7-1.</title>
        <authorList>
            <person name="Park S.-J."/>
        </authorList>
    </citation>
    <scope>NUCLEOTIDE SEQUENCE</scope>
    <source>
        <strain evidence="2">JK7-1</strain>
    </source>
</reference>
<dbReference type="Gene3D" id="1.10.606.10">
    <property type="entry name" value="Vanadium-containing Chloroperoxidase, domain 2"/>
    <property type="match status" value="1"/>
</dbReference>
<protein>
    <recommendedName>
        <fullName evidence="4">Vanadium-dependent haloperoxidase</fullName>
    </recommendedName>
</protein>
<sequence>MKDHCPYSQPTPSPDARAHVAEGHARRAQAADHAATPLVSAHNGEAEDFAQSWPTNFTKGLPHDCYGNVDPTAYATFFREVARPTYTSPNGQRRAAFDVPRYTGSFRTAPTRGETPFDWRGWESPLAGHQFTLEGPGPAAVGMAPAPRLGSDELAGEMAELYAMAHLRDLSFEDMRDGAGDAGVVTDALCKLPWFQPGGDARDADGAPLDPVSTARRARDGGPLCTQTLFRGSSPGCAAGPYLSQFILQGHDSRGGGRAQMEAVQQIHGRARRSDGTRISARDGMILFGAQRIDQRIEPQTPGVDYLRDWAEWLDVQNGANTKNEQAFDPDIPLKFIETPRDLASYVHFDALYQAYLNACLLMLSWGTPMDPGLPEPNTSLSRTPFATWGGPHILTLVTEVATRALRAVRRQKFQIHNRARPEKLGQVASLVANGHGDTLGLASDPAQAHLEKLGAAKHHDFDLLHAIAQADESPQFAQSEGAWGGLPDNGCNLLLPMAYPEGSPMHPSYGAGHATVAGACVTVLKAFFATRATDGSALTLEQAGAPAVFVPAPGGLALSECTRQGDTTQALTLEGELNKLAANISIGRNMAGVHFYSDYFDSLRLGERIAVGILAEQMVTYTEGVTLSLDSFDGDALKIHGDGLGGFGVDVAGGDYDSWRLRHVPQSPAGV</sequence>
<dbReference type="InterPro" id="IPR036938">
    <property type="entry name" value="PAP2/HPO_sf"/>
</dbReference>
<name>A0A975JGK3_9RHOB</name>
<dbReference type="EMBL" id="CP073582">
    <property type="protein sequence ID" value="QUJ78142.1"/>
    <property type="molecule type" value="Genomic_DNA"/>
</dbReference>
<evidence type="ECO:0000313" key="2">
    <source>
        <dbReference type="EMBL" id="QUJ78142.1"/>
    </source>
</evidence>